<sequence>MSMSNASDAPAPTTAKAAAFRRNIAQMFADRKQLKHLYTFIGLCVISFLPLIFAGIALSLSSPSNAAKIAVYLTTLAIAFVSIGFSGWLAYGRLCRAIAADEGLPTRRGSEVDIVGAPVEAFSPSQQHYNRGDDGNGAQPPPHSVAMRIPEFVIPPVPPLPPIGQMPHPLPYQGGSEPQQPLPMTHVDMPLPPQPAVHMEMPLPPRPAAAPPPAPPLPFAAPPAPPLPPSGLPVPPPVHRNDSKGRGYDGRLSASDSKAQGLAWGADTDSIYNDDEIKLYSFEKVKVHPDRAQGYARNPRMSRSVPDLNYGESEYGDDDFGTPRAMLVGSELPARPEAAGRGSSIYEQARSPQARKVPAASSIDDLVETMLETYTDASRPNTTYTTDSSRPNTTVGNMPPPVPLPLPRPQATMNPPLPTSAQRKDDDRDFLDSDSDGASSRGVTPSPGPRPDAAGSDANSRWKPASVNFDNIAAHIAQALNGPGGPQSSVGELYVANVPPTRDSVSIEVRTPDFSPRRAEQLTTPPAQRAVVHTRTPPNGRRQHADFDSMASTSTFD</sequence>
<organism evidence="1 2">
    <name type="scientific">Coemansia nantahalensis</name>
    <dbReference type="NCBI Taxonomy" id="2789366"/>
    <lineage>
        <taxon>Eukaryota</taxon>
        <taxon>Fungi</taxon>
        <taxon>Fungi incertae sedis</taxon>
        <taxon>Zoopagomycota</taxon>
        <taxon>Kickxellomycotina</taxon>
        <taxon>Kickxellomycetes</taxon>
        <taxon>Kickxellales</taxon>
        <taxon>Kickxellaceae</taxon>
        <taxon>Coemansia</taxon>
    </lineage>
</organism>
<dbReference type="EMBL" id="JANBUJ010000046">
    <property type="protein sequence ID" value="KAJ2775005.1"/>
    <property type="molecule type" value="Genomic_DNA"/>
</dbReference>
<reference evidence="1" key="1">
    <citation type="submission" date="2022-07" db="EMBL/GenBank/DDBJ databases">
        <title>Phylogenomic reconstructions and comparative analyses of Kickxellomycotina fungi.</title>
        <authorList>
            <person name="Reynolds N.K."/>
            <person name="Stajich J.E."/>
            <person name="Barry K."/>
            <person name="Grigoriev I.V."/>
            <person name="Crous P."/>
            <person name="Smith M.E."/>
        </authorList>
    </citation>
    <scope>NUCLEOTIDE SEQUENCE</scope>
    <source>
        <strain evidence="1">CBS 109366</strain>
    </source>
</reference>
<dbReference type="Proteomes" id="UP001140234">
    <property type="component" value="Unassembled WGS sequence"/>
</dbReference>
<keyword evidence="2" id="KW-1185">Reference proteome</keyword>
<evidence type="ECO:0000313" key="2">
    <source>
        <dbReference type="Proteomes" id="UP001140234"/>
    </source>
</evidence>
<accession>A0ACC1K841</accession>
<protein>
    <submittedName>
        <fullName evidence="1">Uncharacterized protein</fullName>
    </submittedName>
</protein>
<gene>
    <name evidence="1" type="ORF">IWQ57_000577</name>
</gene>
<evidence type="ECO:0000313" key="1">
    <source>
        <dbReference type="EMBL" id="KAJ2775005.1"/>
    </source>
</evidence>
<proteinExistence type="predicted"/>
<comment type="caution">
    <text evidence="1">The sequence shown here is derived from an EMBL/GenBank/DDBJ whole genome shotgun (WGS) entry which is preliminary data.</text>
</comment>
<name>A0ACC1K841_9FUNG</name>